<accession>A0A179D043</accession>
<gene>
    <name evidence="2" type="ORF">F480_07545</name>
</gene>
<protein>
    <submittedName>
        <fullName evidence="2">Uncharacterized protein</fullName>
    </submittedName>
</protein>
<reference evidence="2 3" key="1">
    <citation type="submission" date="2014-01" db="EMBL/GenBank/DDBJ databases">
        <authorList>
            <person name="Zuccon D."/>
        </authorList>
    </citation>
    <scope>NUCLEOTIDE SEQUENCE [LARGE SCALE GENOMIC DNA]</scope>
    <source>
        <strain evidence="2 3">Y31</strain>
    </source>
</reference>
<name>A0A179D043_BIBTR</name>
<organism evidence="2 3">
    <name type="scientific">Bibersteinia trehalosi Y31</name>
    <dbReference type="NCBI Taxonomy" id="1261658"/>
    <lineage>
        <taxon>Bacteria</taxon>
        <taxon>Pseudomonadati</taxon>
        <taxon>Pseudomonadota</taxon>
        <taxon>Gammaproteobacteria</taxon>
        <taxon>Pasteurellales</taxon>
        <taxon>Pasteurellaceae</taxon>
        <taxon>Bibersteinia</taxon>
    </lineage>
</organism>
<evidence type="ECO:0000256" key="1">
    <source>
        <dbReference type="SAM" id="Phobius"/>
    </source>
</evidence>
<dbReference type="AlphaFoldDB" id="A0A179D043"/>
<feature type="transmembrane region" description="Helical" evidence="1">
    <location>
        <begin position="7"/>
        <end position="28"/>
    </location>
</feature>
<keyword evidence="1" id="KW-0812">Transmembrane</keyword>
<proteinExistence type="predicted"/>
<dbReference type="EMBL" id="JACI01000002">
    <property type="protein sequence ID" value="OAQ14911.1"/>
    <property type="molecule type" value="Genomic_DNA"/>
</dbReference>
<evidence type="ECO:0000313" key="3">
    <source>
        <dbReference type="Proteomes" id="UP000078358"/>
    </source>
</evidence>
<evidence type="ECO:0000313" key="2">
    <source>
        <dbReference type="EMBL" id="OAQ14911.1"/>
    </source>
</evidence>
<dbReference type="PATRIC" id="fig|1261658.3.peg.1503"/>
<feature type="transmembrane region" description="Helical" evidence="1">
    <location>
        <begin position="34"/>
        <end position="53"/>
    </location>
</feature>
<comment type="caution">
    <text evidence="2">The sequence shown here is derived from an EMBL/GenBank/DDBJ whole genome shotgun (WGS) entry which is preliminary data.</text>
</comment>
<feature type="transmembrane region" description="Helical" evidence="1">
    <location>
        <begin position="65"/>
        <end position="85"/>
    </location>
</feature>
<feature type="transmembrane region" description="Helical" evidence="1">
    <location>
        <begin position="97"/>
        <end position="115"/>
    </location>
</feature>
<keyword evidence="1" id="KW-0472">Membrane</keyword>
<keyword evidence="1" id="KW-1133">Transmembrane helix</keyword>
<sequence length="132" mass="15300">MVLKNFLMVVGLLSAIGIKMTYTFLYPREQFPDWLFWGLMWVCGVSFYGIFRLGHRYFQLSFKLYQHALSLLLLIPIVIAMWRLYLLYACNCPYQGGIAYVILVMFGGLIFAVQVKKVTAQDLQKISKQSPL</sequence>
<dbReference type="Proteomes" id="UP000078358">
    <property type="component" value="Unassembled WGS sequence"/>
</dbReference>